<evidence type="ECO:0008006" key="4">
    <source>
        <dbReference type="Google" id="ProtNLM"/>
    </source>
</evidence>
<dbReference type="Pfam" id="PF00459">
    <property type="entry name" value="Inositol_P"/>
    <property type="match status" value="1"/>
</dbReference>
<comment type="cofactor">
    <cofactor evidence="1">
        <name>Mg(2+)</name>
        <dbReference type="ChEBI" id="CHEBI:18420"/>
    </cofactor>
</comment>
<sequence>MDFGSIGLCHVAAGFTDCMVEFAKGFAIWDLAPGHYILNAAGGAVLDLEGHPIPLDYRLTTLADIGEAMNRRQKFVAATDLKLAQDVLKAMTKA</sequence>
<accession>A0A5M3VYG4</accession>
<dbReference type="InterPro" id="IPR000760">
    <property type="entry name" value="Inositol_monophosphatase-like"/>
</dbReference>
<dbReference type="SUPFAM" id="SSF56655">
    <property type="entry name" value="Carbohydrate phosphatase"/>
    <property type="match status" value="1"/>
</dbReference>
<name>A0A5M3VYG4_9ACTN</name>
<dbReference type="GO" id="GO:0046872">
    <property type="term" value="F:metal ion binding"/>
    <property type="evidence" value="ECO:0007669"/>
    <property type="project" value="UniProtKB-KW"/>
</dbReference>
<protein>
    <recommendedName>
        <fullName evidence="4">Inositol monophosphatase</fullName>
    </recommendedName>
</protein>
<evidence type="ECO:0000313" key="3">
    <source>
        <dbReference type="Proteomes" id="UP000334990"/>
    </source>
</evidence>
<organism evidence="2 3">
    <name type="scientific">Acrocarpospora corrugata</name>
    <dbReference type="NCBI Taxonomy" id="35763"/>
    <lineage>
        <taxon>Bacteria</taxon>
        <taxon>Bacillati</taxon>
        <taxon>Actinomycetota</taxon>
        <taxon>Actinomycetes</taxon>
        <taxon>Streptosporangiales</taxon>
        <taxon>Streptosporangiaceae</taxon>
        <taxon>Acrocarpospora</taxon>
    </lineage>
</organism>
<evidence type="ECO:0000313" key="2">
    <source>
        <dbReference type="EMBL" id="GES00752.1"/>
    </source>
</evidence>
<keyword evidence="3" id="KW-1185">Reference proteome</keyword>
<proteinExistence type="predicted"/>
<keyword evidence="1" id="KW-0460">Magnesium</keyword>
<dbReference type="Proteomes" id="UP000334990">
    <property type="component" value="Unassembled WGS sequence"/>
</dbReference>
<dbReference type="Gene3D" id="3.40.190.80">
    <property type="match status" value="1"/>
</dbReference>
<dbReference type="AlphaFoldDB" id="A0A5M3VYG4"/>
<reference evidence="2 3" key="1">
    <citation type="submission" date="2019-10" db="EMBL/GenBank/DDBJ databases">
        <title>Whole genome shotgun sequence of Acrocarpospora corrugata NBRC 13972.</title>
        <authorList>
            <person name="Ichikawa N."/>
            <person name="Kimura A."/>
            <person name="Kitahashi Y."/>
            <person name="Komaki H."/>
            <person name="Oguchi A."/>
        </authorList>
    </citation>
    <scope>NUCLEOTIDE SEQUENCE [LARGE SCALE GENOMIC DNA]</scope>
    <source>
        <strain evidence="2 3">NBRC 13972</strain>
    </source>
</reference>
<comment type="caution">
    <text evidence="2">The sequence shown here is derived from an EMBL/GenBank/DDBJ whole genome shotgun (WGS) entry which is preliminary data.</text>
</comment>
<keyword evidence="1" id="KW-0479">Metal-binding</keyword>
<evidence type="ECO:0000256" key="1">
    <source>
        <dbReference type="PIRSR" id="PIRSR600760-2"/>
    </source>
</evidence>
<dbReference type="EMBL" id="BLAD01000046">
    <property type="protein sequence ID" value="GES00752.1"/>
    <property type="molecule type" value="Genomic_DNA"/>
</dbReference>
<feature type="binding site" evidence="1">
    <location>
        <position position="30"/>
    </location>
    <ligand>
        <name>Mg(2+)</name>
        <dbReference type="ChEBI" id="CHEBI:18420"/>
        <label>1</label>
        <note>catalytic</note>
    </ligand>
</feature>
<gene>
    <name evidence="2" type="ORF">Acor_28160</name>
</gene>